<keyword evidence="1 6" id="KW-0489">Methyltransferase</keyword>
<dbReference type="GO" id="GO:0032259">
    <property type="term" value="P:methylation"/>
    <property type="evidence" value="ECO:0007669"/>
    <property type="project" value="UniProtKB-KW"/>
</dbReference>
<dbReference type="NCBIfam" id="TIGR00675">
    <property type="entry name" value="dcm"/>
    <property type="match status" value="1"/>
</dbReference>
<dbReference type="InterPro" id="IPR029063">
    <property type="entry name" value="SAM-dependent_MTases_sf"/>
</dbReference>
<evidence type="ECO:0000313" key="10">
    <source>
        <dbReference type="Proteomes" id="UP000051562"/>
    </source>
</evidence>
<dbReference type="PRINTS" id="PR00105">
    <property type="entry name" value="C5METTRFRASE"/>
</dbReference>
<keyword evidence="10" id="KW-1185">Reference proteome</keyword>
<dbReference type="PANTHER" id="PTHR10629">
    <property type="entry name" value="CYTOSINE-SPECIFIC METHYLTRANSFERASE"/>
    <property type="match status" value="1"/>
</dbReference>
<feature type="active site" evidence="6">
    <location>
        <position position="70"/>
    </location>
</feature>
<accession>A0A0Q3KLF9</accession>
<proteinExistence type="inferred from homology"/>
<evidence type="ECO:0000256" key="2">
    <source>
        <dbReference type="ARBA" id="ARBA00022679"/>
    </source>
</evidence>
<gene>
    <name evidence="9" type="ORF">ARD30_13535</name>
</gene>
<dbReference type="InterPro" id="IPR050390">
    <property type="entry name" value="C5-Methyltransferase"/>
</dbReference>
<evidence type="ECO:0000256" key="6">
    <source>
        <dbReference type="PROSITE-ProRule" id="PRU01016"/>
    </source>
</evidence>
<comment type="caution">
    <text evidence="9">The sequence shown here is derived from an EMBL/GenBank/DDBJ whole genome shotgun (WGS) entry which is preliminary data.</text>
</comment>
<evidence type="ECO:0000256" key="1">
    <source>
        <dbReference type="ARBA" id="ARBA00022603"/>
    </source>
</evidence>
<keyword evidence="4" id="KW-0680">Restriction system</keyword>
<dbReference type="AlphaFoldDB" id="A0A0Q3KLF9"/>
<dbReference type="RefSeq" id="WP_055728294.1">
    <property type="nucleotide sequence ID" value="NZ_LMAR01000036.1"/>
</dbReference>
<organism evidence="9 10">
    <name type="scientific">Bosea thiooxidans</name>
    <dbReference type="NCBI Taxonomy" id="53254"/>
    <lineage>
        <taxon>Bacteria</taxon>
        <taxon>Pseudomonadati</taxon>
        <taxon>Pseudomonadota</taxon>
        <taxon>Alphaproteobacteria</taxon>
        <taxon>Hyphomicrobiales</taxon>
        <taxon>Boseaceae</taxon>
        <taxon>Bosea</taxon>
    </lineage>
</organism>
<dbReference type="PROSITE" id="PS00094">
    <property type="entry name" value="C5_MTASE_1"/>
    <property type="match status" value="1"/>
</dbReference>
<evidence type="ECO:0000313" key="9">
    <source>
        <dbReference type="EMBL" id="KQK30443.1"/>
    </source>
</evidence>
<dbReference type="EC" id="2.1.1.37" evidence="8"/>
<dbReference type="SUPFAM" id="SSF53335">
    <property type="entry name" value="S-adenosyl-L-methionine-dependent methyltransferases"/>
    <property type="match status" value="1"/>
</dbReference>
<dbReference type="Gene3D" id="3.40.50.150">
    <property type="entry name" value="Vaccinia Virus protein VP39"/>
    <property type="match status" value="1"/>
</dbReference>
<dbReference type="GO" id="GO:0009307">
    <property type="term" value="P:DNA restriction-modification system"/>
    <property type="evidence" value="ECO:0007669"/>
    <property type="project" value="UniProtKB-KW"/>
</dbReference>
<dbReference type="InterPro" id="IPR018117">
    <property type="entry name" value="C5_DNA_meth_AS"/>
</dbReference>
<evidence type="ECO:0000256" key="5">
    <source>
        <dbReference type="ARBA" id="ARBA00047422"/>
    </source>
</evidence>
<protein>
    <recommendedName>
        <fullName evidence="8">Cytosine-specific methyltransferase</fullName>
        <ecNumber evidence="8">2.1.1.37</ecNumber>
    </recommendedName>
</protein>
<dbReference type="GO" id="GO:0044027">
    <property type="term" value="P:negative regulation of gene expression via chromosomal CpG island methylation"/>
    <property type="evidence" value="ECO:0007669"/>
    <property type="project" value="TreeGrafter"/>
</dbReference>
<name>A0A0Q3KLF9_9HYPH</name>
<dbReference type="PANTHER" id="PTHR10629:SF50">
    <property type="entry name" value="DNA (CYTOSINE-5)-METHYLTRANSFERASE CMT3"/>
    <property type="match status" value="1"/>
</dbReference>
<evidence type="ECO:0000256" key="3">
    <source>
        <dbReference type="ARBA" id="ARBA00022691"/>
    </source>
</evidence>
<evidence type="ECO:0000256" key="8">
    <source>
        <dbReference type="RuleBase" id="RU000417"/>
    </source>
</evidence>
<dbReference type="InterPro" id="IPR001525">
    <property type="entry name" value="C5_MeTfrase"/>
</dbReference>
<dbReference type="Proteomes" id="UP000051562">
    <property type="component" value="Unassembled WGS sequence"/>
</dbReference>
<comment type="similarity">
    <text evidence="6 7">Belongs to the class I-like SAM-binding methyltransferase superfamily. C5-methyltransferase family.</text>
</comment>
<dbReference type="Pfam" id="PF00145">
    <property type="entry name" value="DNA_methylase"/>
    <property type="match status" value="1"/>
</dbReference>
<evidence type="ECO:0000256" key="4">
    <source>
        <dbReference type="ARBA" id="ARBA00022747"/>
    </source>
</evidence>
<comment type="catalytic activity">
    <reaction evidence="5 8">
        <text>a 2'-deoxycytidine in DNA + S-adenosyl-L-methionine = a 5-methyl-2'-deoxycytidine in DNA + S-adenosyl-L-homocysteine + H(+)</text>
        <dbReference type="Rhea" id="RHEA:13681"/>
        <dbReference type="Rhea" id="RHEA-COMP:11369"/>
        <dbReference type="Rhea" id="RHEA-COMP:11370"/>
        <dbReference type="ChEBI" id="CHEBI:15378"/>
        <dbReference type="ChEBI" id="CHEBI:57856"/>
        <dbReference type="ChEBI" id="CHEBI:59789"/>
        <dbReference type="ChEBI" id="CHEBI:85452"/>
        <dbReference type="ChEBI" id="CHEBI:85454"/>
        <dbReference type="EC" id="2.1.1.37"/>
    </reaction>
</comment>
<dbReference type="EMBL" id="LMAR01000036">
    <property type="protein sequence ID" value="KQK30443.1"/>
    <property type="molecule type" value="Genomic_DNA"/>
</dbReference>
<dbReference type="GO" id="GO:0003677">
    <property type="term" value="F:DNA binding"/>
    <property type="evidence" value="ECO:0007669"/>
    <property type="project" value="TreeGrafter"/>
</dbReference>
<reference evidence="9 10" key="1">
    <citation type="submission" date="2015-10" db="EMBL/GenBank/DDBJ databases">
        <title>Draft genome of Bosea thiooxidans.</title>
        <authorList>
            <person name="Wang X."/>
        </authorList>
    </citation>
    <scope>NUCLEOTIDE SEQUENCE [LARGE SCALE GENOMIC DNA]</scope>
    <source>
        <strain evidence="9 10">CGMCC 9174</strain>
    </source>
</reference>
<sequence>MKVAGLFAGIGGVEIGLASAGHETVLMSEILPAARAVLADRFPDVPLEGDVRSITDLPSETEILTAGFPCQDLSQAGLAKGLDGERSSLVGEIFRLARRRSPRWIVLENVPFMLQLRGGDAMRRIVEEFENLGYRWAWRVVDTYGFGLPQRRERVLLVASKTEDPGAVLFADDAPLARPATAIGDIAHGFYWTEGRGGLGWAANAVPTLKNGSAIGIPSPPAILRPDGRIVKPDIRDAERLQGFPADWTSAAETVGRASSRWGLVGSAVSTPVAAWIGRRLATPGTHDASRDAPFSVEGRLPRAARFDGKRRWSVNIGVDPLGIRPPHLASFLEHDGALLSPRATAGFLGRTRVAKLRFAPGFIAAVEAHLAYVSGQVQIDEKRVA</sequence>
<keyword evidence="2 6" id="KW-0808">Transferase</keyword>
<evidence type="ECO:0000256" key="7">
    <source>
        <dbReference type="RuleBase" id="RU000416"/>
    </source>
</evidence>
<dbReference type="GO" id="GO:0003886">
    <property type="term" value="F:DNA (cytosine-5-)-methyltransferase activity"/>
    <property type="evidence" value="ECO:0007669"/>
    <property type="project" value="UniProtKB-EC"/>
</dbReference>
<dbReference type="PROSITE" id="PS51679">
    <property type="entry name" value="SAM_MT_C5"/>
    <property type="match status" value="1"/>
</dbReference>
<keyword evidence="3 6" id="KW-0949">S-adenosyl-L-methionine</keyword>